<dbReference type="InterPro" id="IPR052192">
    <property type="entry name" value="Insect_Ionotropic_Sensory_Rcpt"/>
</dbReference>
<keyword evidence="3" id="KW-1003">Cell membrane</keyword>
<dbReference type="HOGENOM" id="CLU_1837301_0_0_1"/>
<dbReference type="GO" id="GO:0050906">
    <property type="term" value="P:detection of stimulus involved in sensory perception"/>
    <property type="evidence" value="ECO:0007669"/>
    <property type="project" value="UniProtKB-ARBA"/>
</dbReference>
<dbReference type="GO" id="GO:0015276">
    <property type="term" value="F:ligand-gated monoatomic ion channel activity"/>
    <property type="evidence" value="ECO:0007669"/>
    <property type="project" value="InterPro"/>
</dbReference>
<dbReference type="PANTHER" id="PTHR42643:SF38">
    <property type="entry name" value="IONOTROPIC RECEPTOR 100A"/>
    <property type="match status" value="1"/>
</dbReference>
<reference evidence="13" key="2">
    <citation type="submission" date="2020-05" db="UniProtKB">
        <authorList>
            <consortium name="EnsemblMetazoa"/>
        </authorList>
    </citation>
    <scope>IDENTIFICATION</scope>
    <source>
        <strain evidence="13">wikel</strain>
    </source>
</reference>
<dbReference type="PaxDb" id="6945-B7PRJ8"/>
<feature type="chain" id="PRO_5014568115" description="Ionotropic glutamate receptor C-terminal domain-containing protein" evidence="10">
    <location>
        <begin position="26"/>
        <end position="140"/>
    </location>
</feature>
<evidence type="ECO:0000256" key="3">
    <source>
        <dbReference type="ARBA" id="ARBA00022475"/>
    </source>
</evidence>
<reference evidence="12 14" key="1">
    <citation type="submission" date="2008-03" db="EMBL/GenBank/DDBJ databases">
        <title>Annotation of Ixodes scapularis.</title>
        <authorList>
            <consortium name="Ixodes scapularis Genome Project Consortium"/>
            <person name="Caler E."/>
            <person name="Hannick L.I."/>
            <person name="Bidwell S."/>
            <person name="Joardar V."/>
            <person name="Thiagarajan M."/>
            <person name="Amedeo P."/>
            <person name="Galinsky K.J."/>
            <person name="Schobel S."/>
            <person name="Inman J."/>
            <person name="Hostetler J."/>
            <person name="Miller J."/>
            <person name="Hammond M."/>
            <person name="Megy K."/>
            <person name="Lawson D."/>
            <person name="Kodira C."/>
            <person name="Sutton G."/>
            <person name="Meyer J."/>
            <person name="Hill C.A."/>
            <person name="Birren B."/>
            <person name="Nene V."/>
            <person name="Collins F."/>
            <person name="Alarcon-Chaidez F."/>
            <person name="Wikel S."/>
            <person name="Strausberg R."/>
        </authorList>
    </citation>
    <scope>NUCLEOTIDE SEQUENCE [LARGE SCALE GENOMIC DNA]</scope>
    <source>
        <strain evidence="14">Wikel</strain>
        <strain evidence="12">Wikel colony</strain>
    </source>
</reference>
<dbReference type="EMBL" id="DS773085">
    <property type="protein sequence ID" value="EEC09220.1"/>
    <property type="molecule type" value="Genomic_DNA"/>
</dbReference>
<feature type="transmembrane region" description="Helical" evidence="9">
    <location>
        <begin position="59"/>
        <end position="79"/>
    </location>
</feature>
<evidence type="ECO:0000256" key="8">
    <source>
        <dbReference type="ARBA" id="ARBA00023180"/>
    </source>
</evidence>
<keyword evidence="5 9" id="KW-1133">Transmembrane helix</keyword>
<accession>B7PRJ8</accession>
<keyword evidence="14" id="KW-1185">Reference proteome</keyword>
<dbReference type="AlphaFoldDB" id="B7PRJ8"/>
<dbReference type="EnsemblMetazoa" id="ISCW007543-RA">
    <property type="protein sequence ID" value="ISCW007543-PA"/>
    <property type="gene ID" value="ISCW007543"/>
</dbReference>
<dbReference type="InParanoid" id="B7PRJ8"/>
<evidence type="ECO:0000256" key="2">
    <source>
        <dbReference type="ARBA" id="ARBA00008685"/>
    </source>
</evidence>
<gene>
    <name evidence="12" type="ORF">IscW_ISCW007543</name>
</gene>
<evidence type="ECO:0000313" key="12">
    <source>
        <dbReference type="EMBL" id="EEC09220.1"/>
    </source>
</evidence>
<evidence type="ECO:0000256" key="1">
    <source>
        <dbReference type="ARBA" id="ARBA00004651"/>
    </source>
</evidence>
<evidence type="ECO:0000256" key="7">
    <source>
        <dbReference type="ARBA" id="ARBA00023170"/>
    </source>
</evidence>
<dbReference type="VEuPathDB" id="VectorBase:ISCW007543"/>
<dbReference type="GO" id="GO:0005886">
    <property type="term" value="C:plasma membrane"/>
    <property type="evidence" value="ECO:0007669"/>
    <property type="project" value="UniProtKB-SubCell"/>
</dbReference>
<dbReference type="EMBL" id="ABJB011099535">
    <property type="status" value="NOT_ANNOTATED_CDS"/>
    <property type="molecule type" value="Genomic_DNA"/>
</dbReference>
<keyword evidence="6 9" id="KW-0472">Membrane</keyword>
<dbReference type="Gene3D" id="1.10.287.70">
    <property type="match status" value="1"/>
</dbReference>
<comment type="similarity">
    <text evidence="2">Belongs to the glutamate-gated ion channel (TC 1.A.10.1) family.</text>
</comment>
<dbReference type="EMBL" id="ABJB010974491">
    <property type="status" value="NOT_ANNOTATED_CDS"/>
    <property type="molecule type" value="Genomic_DNA"/>
</dbReference>
<name>B7PRJ8_IXOSC</name>
<protein>
    <recommendedName>
        <fullName evidence="11">Ionotropic glutamate receptor C-terminal domain-containing protein</fullName>
    </recommendedName>
</protein>
<keyword evidence="4 9" id="KW-0812">Transmembrane</keyword>
<evidence type="ECO:0000256" key="6">
    <source>
        <dbReference type="ARBA" id="ARBA00023136"/>
    </source>
</evidence>
<keyword evidence="7" id="KW-0675">Receptor</keyword>
<evidence type="ECO:0000256" key="9">
    <source>
        <dbReference type="SAM" id="Phobius"/>
    </source>
</evidence>
<proteinExistence type="inferred from homology"/>
<evidence type="ECO:0000256" key="4">
    <source>
        <dbReference type="ARBA" id="ARBA00022692"/>
    </source>
</evidence>
<comment type="subcellular location">
    <subcellularLocation>
        <location evidence="1">Cell membrane</location>
        <topology evidence="1">Multi-pass membrane protein</topology>
    </subcellularLocation>
</comment>
<keyword evidence="10" id="KW-0732">Signal</keyword>
<organism>
    <name type="scientific">Ixodes scapularis</name>
    <name type="common">Black-legged tick</name>
    <name type="synonym">Deer tick</name>
    <dbReference type="NCBI Taxonomy" id="6945"/>
    <lineage>
        <taxon>Eukaryota</taxon>
        <taxon>Metazoa</taxon>
        <taxon>Ecdysozoa</taxon>
        <taxon>Arthropoda</taxon>
        <taxon>Chelicerata</taxon>
        <taxon>Arachnida</taxon>
        <taxon>Acari</taxon>
        <taxon>Parasitiformes</taxon>
        <taxon>Ixodida</taxon>
        <taxon>Ixodoidea</taxon>
        <taxon>Ixodidae</taxon>
        <taxon>Ixodinae</taxon>
        <taxon>Ixodes</taxon>
    </lineage>
</organism>
<dbReference type="VEuPathDB" id="VectorBase:ISCI007543"/>
<evidence type="ECO:0000313" key="13">
    <source>
        <dbReference type="EnsemblMetazoa" id="ISCW007543-PA"/>
    </source>
</evidence>
<evidence type="ECO:0000256" key="5">
    <source>
        <dbReference type="ARBA" id="ARBA00022989"/>
    </source>
</evidence>
<dbReference type="Pfam" id="PF00060">
    <property type="entry name" value="Lig_chan"/>
    <property type="match status" value="1"/>
</dbReference>
<evidence type="ECO:0000256" key="10">
    <source>
        <dbReference type="SAM" id="SignalP"/>
    </source>
</evidence>
<evidence type="ECO:0000259" key="11">
    <source>
        <dbReference type="Pfam" id="PF00060"/>
    </source>
</evidence>
<dbReference type="EMBL" id="ABJB010867654">
    <property type="status" value="NOT_ANNOTATED_CDS"/>
    <property type="molecule type" value="Genomic_DNA"/>
</dbReference>
<feature type="signal peptide" evidence="10">
    <location>
        <begin position="1"/>
        <end position="25"/>
    </location>
</feature>
<dbReference type="Proteomes" id="UP000001555">
    <property type="component" value="Unassembled WGS sequence"/>
</dbReference>
<dbReference type="InterPro" id="IPR001320">
    <property type="entry name" value="Iontro_rcpt_C"/>
</dbReference>
<dbReference type="PANTHER" id="PTHR42643">
    <property type="entry name" value="IONOTROPIC RECEPTOR 20A-RELATED"/>
    <property type="match status" value="1"/>
</dbReference>
<feature type="domain" description="Ionotropic glutamate receptor C-terminal" evidence="11">
    <location>
        <begin position="7"/>
        <end position="104"/>
    </location>
</feature>
<sequence>MCCRAVWAALLVSLIVLTFLSTLKATSIKNFLRAYYENVFDYVQATFLEALDSPPRESYARTLMAAWWLALIILTNLFTGNMKAGLTVRQPHPRIDSVAQLVRTEGLKVYVIKGPPFPLLLSVRSVYSLGRALSIFTPVK</sequence>
<keyword evidence="8" id="KW-0325">Glycoprotein</keyword>
<evidence type="ECO:0000313" key="14">
    <source>
        <dbReference type="Proteomes" id="UP000001555"/>
    </source>
</evidence>